<gene>
    <name evidence="2" type="ORF">LCGC14_0130140</name>
</gene>
<dbReference type="SUPFAM" id="SSF51658">
    <property type="entry name" value="Xylose isomerase-like"/>
    <property type="match status" value="1"/>
</dbReference>
<dbReference type="InterPro" id="IPR036237">
    <property type="entry name" value="Xyl_isomerase-like_sf"/>
</dbReference>
<dbReference type="Pfam" id="PF01261">
    <property type="entry name" value="AP_endonuc_2"/>
    <property type="match status" value="1"/>
</dbReference>
<dbReference type="EMBL" id="LAZR01000042">
    <property type="protein sequence ID" value="KKO00248.1"/>
    <property type="molecule type" value="Genomic_DNA"/>
</dbReference>
<dbReference type="PANTHER" id="PTHR12110:SF41">
    <property type="entry name" value="INOSOSE DEHYDRATASE"/>
    <property type="match status" value="1"/>
</dbReference>
<sequence length="299" mass="34777">MNNYNSRRTFLKQTGVLSVSSMLPLSVLPMDYKYKMGLQLFTIRDAMSKDPIGSIKYARELGYEDGEIYGYDGKNDTYYGIKSDEFKKQLVDLSFTISSGHYDFSSLFNEPLDNLKRYVDQCIKGSKTIDSKYITWPWLAPELRTIENFKILSDKLNTIGEQVNKAGLQFAYHNHDFEFTDHNGEQGYDIILKNTDPNLVKLQMDMYWVEHSSNKSIDELIAENPGRYVMWHIKDMDKVTRDYSEMGNGSIDYKSLLSTVKKEDLQYYYIEQGGNFADNSMQSITDSAVYFKKHLQRFL</sequence>
<dbReference type="Gene3D" id="3.20.20.150">
    <property type="entry name" value="Divalent-metal-dependent TIM barrel enzymes"/>
    <property type="match status" value="1"/>
</dbReference>
<dbReference type="InterPro" id="IPR013022">
    <property type="entry name" value="Xyl_isomerase-like_TIM-brl"/>
</dbReference>
<dbReference type="InterPro" id="IPR050312">
    <property type="entry name" value="IolE/XylAMocC-like"/>
</dbReference>
<dbReference type="AlphaFoldDB" id="A0A0F9VK68"/>
<evidence type="ECO:0000259" key="1">
    <source>
        <dbReference type="Pfam" id="PF01261"/>
    </source>
</evidence>
<feature type="domain" description="Xylose isomerase-like TIM barrel" evidence="1">
    <location>
        <begin position="56"/>
        <end position="266"/>
    </location>
</feature>
<accession>A0A0F9VK68</accession>
<comment type="caution">
    <text evidence="2">The sequence shown here is derived from an EMBL/GenBank/DDBJ whole genome shotgun (WGS) entry which is preliminary data.</text>
</comment>
<reference evidence="2" key="1">
    <citation type="journal article" date="2015" name="Nature">
        <title>Complex archaea that bridge the gap between prokaryotes and eukaryotes.</title>
        <authorList>
            <person name="Spang A."/>
            <person name="Saw J.H."/>
            <person name="Jorgensen S.L."/>
            <person name="Zaremba-Niedzwiedzka K."/>
            <person name="Martijn J."/>
            <person name="Lind A.E."/>
            <person name="van Eijk R."/>
            <person name="Schleper C."/>
            <person name="Guy L."/>
            <person name="Ettema T.J."/>
        </authorList>
    </citation>
    <scope>NUCLEOTIDE SEQUENCE</scope>
</reference>
<evidence type="ECO:0000313" key="2">
    <source>
        <dbReference type="EMBL" id="KKO00248.1"/>
    </source>
</evidence>
<name>A0A0F9VK68_9ZZZZ</name>
<protein>
    <recommendedName>
        <fullName evidence="1">Xylose isomerase-like TIM barrel domain-containing protein</fullName>
    </recommendedName>
</protein>
<dbReference type="PROSITE" id="PS51318">
    <property type="entry name" value="TAT"/>
    <property type="match status" value="1"/>
</dbReference>
<proteinExistence type="predicted"/>
<organism evidence="2">
    <name type="scientific">marine sediment metagenome</name>
    <dbReference type="NCBI Taxonomy" id="412755"/>
    <lineage>
        <taxon>unclassified sequences</taxon>
        <taxon>metagenomes</taxon>
        <taxon>ecological metagenomes</taxon>
    </lineage>
</organism>
<dbReference type="PANTHER" id="PTHR12110">
    <property type="entry name" value="HYDROXYPYRUVATE ISOMERASE"/>
    <property type="match status" value="1"/>
</dbReference>
<dbReference type="InterPro" id="IPR006311">
    <property type="entry name" value="TAT_signal"/>
</dbReference>